<organism evidence="1 2">
    <name type="scientific">Dallia pectoralis</name>
    <name type="common">Alaska blackfish</name>
    <dbReference type="NCBI Taxonomy" id="75939"/>
    <lineage>
        <taxon>Eukaryota</taxon>
        <taxon>Metazoa</taxon>
        <taxon>Chordata</taxon>
        <taxon>Craniata</taxon>
        <taxon>Vertebrata</taxon>
        <taxon>Euteleostomi</taxon>
        <taxon>Actinopterygii</taxon>
        <taxon>Neopterygii</taxon>
        <taxon>Teleostei</taxon>
        <taxon>Protacanthopterygii</taxon>
        <taxon>Esociformes</taxon>
        <taxon>Umbridae</taxon>
        <taxon>Dallia</taxon>
    </lineage>
</organism>
<reference evidence="1" key="1">
    <citation type="submission" date="2021-05" db="EMBL/GenBank/DDBJ databases">
        <authorList>
            <person name="Pan Q."/>
            <person name="Jouanno E."/>
            <person name="Zahm M."/>
            <person name="Klopp C."/>
            <person name="Cabau C."/>
            <person name="Louis A."/>
            <person name="Berthelot C."/>
            <person name="Parey E."/>
            <person name="Roest Crollius H."/>
            <person name="Montfort J."/>
            <person name="Robinson-Rechavi M."/>
            <person name="Bouchez O."/>
            <person name="Lampietro C."/>
            <person name="Lopez Roques C."/>
            <person name="Donnadieu C."/>
            <person name="Postlethwait J."/>
            <person name="Bobe J."/>
            <person name="Dillon D."/>
            <person name="Chandos A."/>
            <person name="von Hippel F."/>
            <person name="Guiguen Y."/>
        </authorList>
    </citation>
    <scope>NUCLEOTIDE SEQUENCE</scope>
    <source>
        <strain evidence="1">YG-Jan2019</strain>
    </source>
</reference>
<gene>
    <name evidence="1" type="ORF">DPEC_G00016660</name>
</gene>
<dbReference type="Proteomes" id="UP001157502">
    <property type="component" value="Chromosome 1"/>
</dbReference>
<protein>
    <submittedName>
        <fullName evidence="1">Uncharacterized protein</fullName>
    </submittedName>
</protein>
<comment type="caution">
    <text evidence="1">The sequence shown here is derived from an EMBL/GenBank/DDBJ whole genome shotgun (WGS) entry which is preliminary data.</text>
</comment>
<keyword evidence="2" id="KW-1185">Reference proteome</keyword>
<sequence>MRSLLLALLLIGVQAVLNMGGALGQVAANHSSDDHTAANHRAEQSASLTDSPQHQPAAGRETPQRPGQEVRQAHRTASQPQDRNSSLGHWKTESPSTDSIPEVDPKLFSKRRFRSSPRVVFSEVRPTHHALGGARREEEGVRGGGMRVRRKAGVQHSNRGEFPVCLSKNIWVNLTKATDMAGNEVDILPEVKINNHKMKQYFYETICDTDTAQVGGIRGGGAVRGGVGGVKAGKAKSGCRGIDSRHWNSYCTNSHIFVRALTKFKELTSWRLIRINAACECVISRKSYKN</sequence>
<proteinExistence type="predicted"/>
<dbReference type="EMBL" id="CM055728">
    <property type="protein sequence ID" value="KAJ8017321.1"/>
    <property type="molecule type" value="Genomic_DNA"/>
</dbReference>
<evidence type="ECO:0000313" key="1">
    <source>
        <dbReference type="EMBL" id="KAJ8017321.1"/>
    </source>
</evidence>
<evidence type="ECO:0000313" key="2">
    <source>
        <dbReference type="Proteomes" id="UP001157502"/>
    </source>
</evidence>
<name>A0ACC2HMQ9_DALPE</name>
<accession>A0ACC2HMQ9</accession>